<reference evidence="5" key="1">
    <citation type="journal article" date="2019" name="Int. J. Syst. Evol. Microbiol.">
        <title>The Global Catalogue of Microorganisms (GCM) 10K type strain sequencing project: providing services to taxonomists for standard genome sequencing and annotation.</title>
        <authorList>
            <consortium name="The Broad Institute Genomics Platform"/>
            <consortium name="The Broad Institute Genome Sequencing Center for Infectious Disease"/>
            <person name="Wu L."/>
            <person name="Ma J."/>
        </authorList>
    </citation>
    <scope>NUCLEOTIDE SEQUENCE [LARGE SCALE GENOMIC DNA]</scope>
    <source>
        <strain evidence="5">NBRC 102520</strain>
    </source>
</reference>
<dbReference type="PANTHER" id="PTHR44591:SF25">
    <property type="entry name" value="CHEMOTAXIS TWO-COMPONENT RESPONSE REGULATOR"/>
    <property type="match status" value="1"/>
</dbReference>
<dbReference type="RefSeq" id="WP_284264184.1">
    <property type="nucleotide sequence ID" value="NZ_BSOW01000005.1"/>
</dbReference>
<dbReference type="SUPFAM" id="SSF52172">
    <property type="entry name" value="CheY-like"/>
    <property type="match status" value="1"/>
</dbReference>
<dbReference type="InterPro" id="IPR001789">
    <property type="entry name" value="Sig_transdc_resp-reg_receiver"/>
</dbReference>
<dbReference type="EMBL" id="BSOW01000005">
    <property type="protein sequence ID" value="GLR85261.1"/>
    <property type="molecule type" value="Genomic_DNA"/>
</dbReference>
<sequence length="117" mass="12862">MISIVDDDDAVREMLVSLTRSLGYDAVGFASAEEFLASANFENFSCVITDIHMPGMSGFELQDQLHQRNDSIPVMMITARTEPDLERKAISGGAIGLLRKPLDIEMLVAFIERALGN</sequence>
<protein>
    <submittedName>
        <fullName evidence="4">Response regulator</fullName>
    </submittedName>
</protein>
<dbReference type="PROSITE" id="PS50110">
    <property type="entry name" value="RESPONSE_REGULATORY"/>
    <property type="match status" value="1"/>
</dbReference>
<evidence type="ECO:0000256" key="2">
    <source>
        <dbReference type="PROSITE-ProRule" id="PRU00169"/>
    </source>
</evidence>
<comment type="caution">
    <text evidence="4">The sequence shown here is derived from an EMBL/GenBank/DDBJ whole genome shotgun (WGS) entry which is preliminary data.</text>
</comment>
<dbReference type="PANTHER" id="PTHR44591">
    <property type="entry name" value="STRESS RESPONSE REGULATOR PROTEIN 1"/>
    <property type="match status" value="1"/>
</dbReference>
<keyword evidence="1 2" id="KW-0597">Phosphoprotein</keyword>
<dbReference type="Proteomes" id="UP001156905">
    <property type="component" value="Unassembled WGS sequence"/>
</dbReference>
<evidence type="ECO:0000313" key="4">
    <source>
        <dbReference type="EMBL" id="GLR85261.1"/>
    </source>
</evidence>
<organism evidence="4 5">
    <name type="scientific">Bradyrhizobium iriomotense</name>
    <dbReference type="NCBI Taxonomy" id="441950"/>
    <lineage>
        <taxon>Bacteria</taxon>
        <taxon>Pseudomonadati</taxon>
        <taxon>Pseudomonadota</taxon>
        <taxon>Alphaproteobacteria</taxon>
        <taxon>Hyphomicrobiales</taxon>
        <taxon>Nitrobacteraceae</taxon>
        <taxon>Bradyrhizobium</taxon>
    </lineage>
</organism>
<feature type="modified residue" description="4-aspartylphosphate" evidence="2">
    <location>
        <position position="50"/>
    </location>
</feature>
<feature type="domain" description="Response regulatory" evidence="3">
    <location>
        <begin position="1"/>
        <end position="115"/>
    </location>
</feature>
<dbReference type="SMART" id="SM00448">
    <property type="entry name" value="REC"/>
    <property type="match status" value="1"/>
</dbReference>
<dbReference type="Pfam" id="PF00072">
    <property type="entry name" value="Response_reg"/>
    <property type="match status" value="1"/>
</dbReference>
<evidence type="ECO:0000259" key="3">
    <source>
        <dbReference type="PROSITE" id="PS50110"/>
    </source>
</evidence>
<dbReference type="InterPro" id="IPR011006">
    <property type="entry name" value="CheY-like_superfamily"/>
</dbReference>
<evidence type="ECO:0000256" key="1">
    <source>
        <dbReference type="ARBA" id="ARBA00022553"/>
    </source>
</evidence>
<proteinExistence type="predicted"/>
<dbReference type="InterPro" id="IPR050595">
    <property type="entry name" value="Bact_response_regulator"/>
</dbReference>
<accession>A0ABQ6AVJ8</accession>
<evidence type="ECO:0000313" key="5">
    <source>
        <dbReference type="Proteomes" id="UP001156905"/>
    </source>
</evidence>
<dbReference type="Gene3D" id="3.40.50.2300">
    <property type="match status" value="1"/>
</dbReference>
<keyword evidence="5" id="KW-1185">Reference proteome</keyword>
<name>A0ABQ6AVJ8_9BRAD</name>
<gene>
    <name evidence="4" type="ORF">GCM10007857_19710</name>
</gene>